<evidence type="ECO:0000256" key="1">
    <source>
        <dbReference type="SAM" id="MobiDB-lite"/>
    </source>
</evidence>
<evidence type="ECO:0000313" key="4">
    <source>
        <dbReference type="Proteomes" id="UP000824469"/>
    </source>
</evidence>
<dbReference type="PROSITE" id="PS50090">
    <property type="entry name" value="MYB_LIKE"/>
    <property type="match status" value="1"/>
</dbReference>
<dbReference type="InterPro" id="IPR001005">
    <property type="entry name" value="SANT/Myb"/>
</dbReference>
<evidence type="ECO:0000313" key="3">
    <source>
        <dbReference type="EMBL" id="KAH9326837.1"/>
    </source>
</evidence>
<feature type="region of interest" description="Disordered" evidence="1">
    <location>
        <begin position="193"/>
        <end position="221"/>
    </location>
</feature>
<dbReference type="Proteomes" id="UP000824469">
    <property type="component" value="Unassembled WGS sequence"/>
</dbReference>
<feature type="domain" description="Myb-like" evidence="2">
    <location>
        <begin position="216"/>
        <end position="286"/>
    </location>
</feature>
<dbReference type="PANTHER" id="PTHR33492">
    <property type="entry name" value="OSJNBA0043A12.37 PROTEIN-RELATED"/>
    <property type="match status" value="1"/>
</dbReference>
<feature type="non-terminal residue" evidence="3">
    <location>
        <position position="1"/>
    </location>
</feature>
<dbReference type="AlphaFoldDB" id="A0AA38GR28"/>
<feature type="compositionally biased region" description="Polar residues" evidence="1">
    <location>
        <begin position="403"/>
        <end position="416"/>
    </location>
</feature>
<dbReference type="Gene3D" id="1.10.10.60">
    <property type="entry name" value="Homeodomain-like"/>
    <property type="match status" value="1"/>
</dbReference>
<comment type="caution">
    <text evidence="3">The sequence shown here is derived from an EMBL/GenBank/DDBJ whole genome shotgun (WGS) entry which is preliminary data.</text>
</comment>
<keyword evidence="4" id="KW-1185">Reference proteome</keyword>
<feature type="compositionally biased region" description="Basic and acidic residues" evidence="1">
    <location>
        <begin position="193"/>
        <end position="206"/>
    </location>
</feature>
<dbReference type="InterPro" id="IPR044822">
    <property type="entry name" value="Myb_DNA-bind_4"/>
</dbReference>
<proteinExistence type="predicted"/>
<protein>
    <recommendedName>
        <fullName evidence="2">Myb-like domain-containing protein</fullName>
    </recommendedName>
</protein>
<dbReference type="Pfam" id="PF13837">
    <property type="entry name" value="Myb_DNA-bind_4"/>
    <property type="match status" value="1"/>
</dbReference>
<dbReference type="PANTHER" id="PTHR33492:SF11">
    <property type="entry name" value="OS04G0670900 PROTEIN"/>
    <property type="match status" value="1"/>
</dbReference>
<dbReference type="EMBL" id="JAHRHJ020000002">
    <property type="protein sequence ID" value="KAH9326837.1"/>
    <property type="molecule type" value="Genomic_DNA"/>
</dbReference>
<sequence length="416" mass="47046">YLLLGTGDENEAAENEAKLEVREPIQTSNDVFLLSPFAYTFKYLLLGTGDENEAVENEAKLEAREPIQTSNDVFLLSPFAYTFNALEHTGQNPDKLQKVSAKVFLFFVVMDKSLYRPNPVKAGFRRFTAMLSQNDIADDDIYSIDDDYPYSVPSTQMSNEEVIIPTYVPNTEKIIDEVNIPTTGIHLEHINDSPLHHDKMSTKEPHSQGNQPSVPPAQKGRARWSIAETVVLIEAKRIERDTQLNGGTMKRTITANEKWRIVEDYCCTHGLLRTASQCRDRWEHVLPDYKRVRDYEAHIPSGHDSYWSMTGRERAEKKLPANFAMELFDAMDISFGNDRAINPGKISIDTSDTQYAFTEGGCSPIENEPLKECEIPTMTGESFLNTGKEKEKLSTGKKRKTSNKTTSIKDNIVESN</sequence>
<organism evidence="3 4">
    <name type="scientific">Taxus chinensis</name>
    <name type="common">Chinese yew</name>
    <name type="synonym">Taxus wallichiana var. chinensis</name>
    <dbReference type="NCBI Taxonomy" id="29808"/>
    <lineage>
        <taxon>Eukaryota</taxon>
        <taxon>Viridiplantae</taxon>
        <taxon>Streptophyta</taxon>
        <taxon>Embryophyta</taxon>
        <taxon>Tracheophyta</taxon>
        <taxon>Spermatophyta</taxon>
        <taxon>Pinopsida</taxon>
        <taxon>Pinidae</taxon>
        <taxon>Conifers II</taxon>
        <taxon>Cupressales</taxon>
        <taxon>Taxaceae</taxon>
        <taxon>Taxus</taxon>
    </lineage>
</organism>
<feature type="region of interest" description="Disordered" evidence="1">
    <location>
        <begin position="378"/>
        <end position="416"/>
    </location>
</feature>
<evidence type="ECO:0000259" key="2">
    <source>
        <dbReference type="PROSITE" id="PS50090"/>
    </source>
</evidence>
<gene>
    <name evidence="3" type="ORF">KI387_007015</name>
</gene>
<reference evidence="3 4" key="1">
    <citation type="journal article" date="2021" name="Nat. Plants">
        <title>The Taxus genome provides insights into paclitaxel biosynthesis.</title>
        <authorList>
            <person name="Xiong X."/>
            <person name="Gou J."/>
            <person name="Liao Q."/>
            <person name="Li Y."/>
            <person name="Zhou Q."/>
            <person name="Bi G."/>
            <person name="Li C."/>
            <person name="Du R."/>
            <person name="Wang X."/>
            <person name="Sun T."/>
            <person name="Guo L."/>
            <person name="Liang H."/>
            <person name="Lu P."/>
            <person name="Wu Y."/>
            <person name="Zhang Z."/>
            <person name="Ro D.K."/>
            <person name="Shang Y."/>
            <person name="Huang S."/>
            <person name="Yan J."/>
        </authorList>
    </citation>
    <scope>NUCLEOTIDE SEQUENCE [LARGE SCALE GENOMIC DNA]</scope>
    <source>
        <strain evidence="3">Ta-2019</strain>
    </source>
</reference>
<feature type="non-terminal residue" evidence="3">
    <location>
        <position position="416"/>
    </location>
</feature>
<name>A0AA38GR28_TAXCH</name>
<accession>A0AA38GR28</accession>